<dbReference type="AlphaFoldDB" id="A0AAV2L4R3"/>
<evidence type="ECO:0000313" key="2">
    <source>
        <dbReference type="Proteomes" id="UP001497482"/>
    </source>
</evidence>
<organism evidence="1 2">
    <name type="scientific">Knipowitschia caucasica</name>
    <name type="common">Caucasian dwarf goby</name>
    <name type="synonym">Pomatoschistus caucasicus</name>
    <dbReference type="NCBI Taxonomy" id="637954"/>
    <lineage>
        <taxon>Eukaryota</taxon>
        <taxon>Metazoa</taxon>
        <taxon>Chordata</taxon>
        <taxon>Craniata</taxon>
        <taxon>Vertebrata</taxon>
        <taxon>Euteleostomi</taxon>
        <taxon>Actinopterygii</taxon>
        <taxon>Neopterygii</taxon>
        <taxon>Teleostei</taxon>
        <taxon>Neoteleostei</taxon>
        <taxon>Acanthomorphata</taxon>
        <taxon>Gobiaria</taxon>
        <taxon>Gobiiformes</taxon>
        <taxon>Gobioidei</taxon>
        <taxon>Gobiidae</taxon>
        <taxon>Gobiinae</taxon>
        <taxon>Knipowitschia</taxon>
    </lineage>
</organism>
<protein>
    <submittedName>
        <fullName evidence="1">Uncharacterized protein</fullName>
    </submittedName>
</protein>
<dbReference type="Gene3D" id="2.60.40.60">
    <property type="entry name" value="Cadherins"/>
    <property type="match status" value="1"/>
</dbReference>
<reference evidence="1 2" key="1">
    <citation type="submission" date="2024-04" db="EMBL/GenBank/DDBJ databases">
        <authorList>
            <person name="Waldvogel A.-M."/>
            <person name="Schoenle A."/>
        </authorList>
    </citation>
    <scope>NUCLEOTIDE SEQUENCE [LARGE SCALE GENOMIC DNA]</scope>
</reference>
<evidence type="ECO:0000313" key="1">
    <source>
        <dbReference type="EMBL" id="CAL1597365.1"/>
    </source>
</evidence>
<dbReference type="Proteomes" id="UP001497482">
    <property type="component" value="Chromosome 21"/>
</dbReference>
<gene>
    <name evidence="1" type="ORF">KC01_LOCUS25875</name>
</gene>
<dbReference type="EMBL" id="OZ035843">
    <property type="protein sequence ID" value="CAL1597365.1"/>
    <property type="molecule type" value="Genomic_DNA"/>
</dbReference>
<proteinExistence type="predicted"/>
<accession>A0AAV2L4R3</accession>
<keyword evidence="2" id="KW-1185">Reference proteome</keyword>
<name>A0AAV2L4R3_KNICA</name>
<sequence length="138" mass="15861">MRLVVKLRFPWLQVIGMFAVWFPWLQTIDTFAVWSPWLQVIDMSADRFPWFQVIQTISAVDRDEPLSGHRFYFSLASPVVSNLNFTLRDNKAEAKLPKLPLAPAEGQELLTSPVRVLSPVFRRQLDSAAPLCDWTQSS</sequence>